<evidence type="ECO:0000256" key="1">
    <source>
        <dbReference type="ARBA" id="ARBA00022722"/>
    </source>
</evidence>
<dbReference type="Proteomes" id="UP000216444">
    <property type="component" value="Unassembled WGS sequence"/>
</dbReference>
<sequence>MPSRLLLDTNVLIDYAVEGRPEHASADGLMRKIAVSDVLGYTTSGSLKDFYYLCRKPLGEPECRELIKQFLILLTVLPVGQEECRDSAYSDEPDFEDGLIRAAAEKNDMDFIITRDSEAFSHSPVKSLTAARYLHLFS</sequence>
<keyword evidence="4" id="KW-0460">Magnesium</keyword>
<gene>
    <name evidence="6" type="ORF">BTIS_0215</name>
</gene>
<evidence type="ECO:0000256" key="2">
    <source>
        <dbReference type="ARBA" id="ARBA00022723"/>
    </source>
</evidence>
<keyword evidence="7" id="KW-1185">Reference proteome</keyword>
<dbReference type="Gene3D" id="3.40.50.1010">
    <property type="entry name" value="5'-nuclease"/>
    <property type="match status" value="1"/>
</dbReference>
<keyword evidence="3" id="KW-0378">Hydrolase</keyword>
<name>A0A261FIT3_9BIFI</name>
<dbReference type="SUPFAM" id="SSF88723">
    <property type="entry name" value="PIN domain-like"/>
    <property type="match status" value="1"/>
</dbReference>
<protein>
    <recommendedName>
        <fullName evidence="5">PIN domain-containing protein</fullName>
    </recommendedName>
</protein>
<evidence type="ECO:0000256" key="4">
    <source>
        <dbReference type="ARBA" id="ARBA00022842"/>
    </source>
</evidence>
<proteinExistence type="predicted"/>
<dbReference type="InterPro" id="IPR002716">
    <property type="entry name" value="PIN_dom"/>
</dbReference>
<evidence type="ECO:0000313" key="7">
    <source>
        <dbReference type="Proteomes" id="UP000216444"/>
    </source>
</evidence>
<dbReference type="InterPro" id="IPR029060">
    <property type="entry name" value="PIN-like_dom_sf"/>
</dbReference>
<dbReference type="GO" id="GO:0046872">
    <property type="term" value="F:metal ion binding"/>
    <property type="evidence" value="ECO:0007669"/>
    <property type="project" value="UniProtKB-KW"/>
</dbReference>
<dbReference type="GO" id="GO:0004518">
    <property type="term" value="F:nuclease activity"/>
    <property type="evidence" value="ECO:0007669"/>
    <property type="project" value="UniProtKB-KW"/>
</dbReference>
<keyword evidence="2" id="KW-0479">Metal-binding</keyword>
<dbReference type="RefSeq" id="WP_094661840.1">
    <property type="nucleotide sequence ID" value="NZ_MWWV01000002.1"/>
</dbReference>
<dbReference type="EMBL" id="MWWV01000002">
    <property type="protein sequence ID" value="OZG59062.1"/>
    <property type="molecule type" value="Genomic_DNA"/>
</dbReference>
<accession>A0A261FIT3</accession>
<comment type="caution">
    <text evidence="6">The sequence shown here is derived from an EMBL/GenBank/DDBJ whole genome shotgun (WGS) entry which is preliminary data.</text>
</comment>
<evidence type="ECO:0000259" key="5">
    <source>
        <dbReference type="Pfam" id="PF13470"/>
    </source>
</evidence>
<organism evidence="6 7">
    <name type="scientific">Bifidobacterium tissieri</name>
    <dbReference type="NCBI Taxonomy" id="1630162"/>
    <lineage>
        <taxon>Bacteria</taxon>
        <taxon>Bacillati</taxon>
        <taxon>Actinomycetota</taxon>
        <taxon>Actinomycetes</taxon>
        <taxon>Bifidobacteriales</taxon>
        <taxon>Bifidobacteriaceae</taxon>
        <taxon>Bifidobacterium</taxon>
    </lineage>
</organism>
<dbReference type="AlphaFoldDB" id="A0A261FIT3"/>
<dbReference type="Pfam" id="PF13470">
    <property type="entry name" value="PIN_3"/>
    <property type="match status" value="1"/>
</dbReference>
<keyword evidence="1" id="KW-0540">Nuclease</keyword>
<reference evidence="6 7" key="1">
    <citation type="journal article" date="2017" name="BMC Genomics">
        <title>Comparative genomic and phylogenomic analyses of the Bifidobacteriaceae family.</title>
        <authorList>
            <person name="Lugli G.A."/>
            <person name="Milani C."/>
            <person name="Turroni F."/>
            <person name="Duranti S."/>
            <person name="Mancabelli L."/>
            <person name="Mangifesta M."/>
            <person name="Ferrario C."/>
            <person name="Modesto M."/>
            <person name="Mattarelli P."/>
            <person name="Jiri K."/>
            <person name="van Sinderen D."/>
            <person name="Ventura M."/>
        </authorList>
    </citation>
    <scope>NUCLEOTIDE SEQUENCE [LARGE SCALE GENOMIC DNA]</scope>
    <source>
        <strain evidence="6 7">DSM 100201</strain>
    </source>
</reference>
<evidence type="ECO:0000256" key="3">
    <source>
        <dbReference type="ARBA" id="ARBA00022801"/>
    </source>
</evidence>
<feature type="domain" description="PIN" evidence="5">
    <location>
        <begin position="4"/>
        <end position="117"/>
    </location>
</feature>
<dbReference type="CDD" id="cd09854">
    <property type="entry name" value="PIN_VapC-like"/>
    <property type="match status" value="1"/>
</dbReference>
<evidence type="ECO:0000313" key="6">
    <source>
        <dbReference type="EMBL" id="OZG59062.1"/>
    </source>
</evidence>
<dbReference type="GO" id="GO:0016787">
    <property type="term" value="F:hydrolase activity"/>
    <property type="evidence" value="ECO:0007669"/>
    <property type="project" value="UniProtKB-KW"/>
</dbReference>